<dbReference type="EMBL" id="ACKP02000055">
    <property type="protein sequence ID" value="EEX76034.1"/>
    <property type="molecule type" value="Genomic_DNA"/>
</dbReference>
<dbReference type="GO" id="GO:0000156">
    <property type="term" value="F:phosphorelay response regulator activity"/>
    <property type="evidence" value="ECO:0007669"/>
    <property type="project" value="InterPro"/>
</dbReference>
<evidence type="ECO:0000313" key="8">
    <source>
        <dbReference type="EMBL" id="EEX76034.1"/>
    </source>
</evidence>
<dbReference type="Proteomes" id="UP000011124">
    <property type="component" value="Chromosome"/>
</dbReference>
<dbReference type="Pfam" id="PF01339">
    <property type="entry name" value="CheB_methylest"/>
    <property type="match status" value="1"/>
</dbReference>
<evidence type="ECO:0000256" key="2">
    <source>
        <dbReference type="ARBA" id="ARBA00039140"/>
    </source>
</evidence>
<feature type="active site" evidence="4">
    <location>
        <position position="69"/>
    </location>
</feature>
<dbReference type="eggNOG" id="COG2201">
    <property type="taxonomic scope" value="Bacteria"/>
</dbReference>
<feature type="active site" evidence="4">
    <location>
        <position position="165"/>
    </location>
</feature>
<name>C9LYT4_SELS3</name>
<dbReference type="HOGENOM" id="CLU_000445_51_2_9"/>
<dbReference type="EMBL" id="CP002637">
    <property type="protein sequence ID" value="AEC00948.1"/>
    <property type="molecule type" value="Genomic_DNA"/>
</dbReference>
<comment type="catalytic activity">
    <reaction evidence="3">
        <text>[protein]-L-glutamate 5-O-methyl ester + H2O = L-glutamyl-[protein] + methanol + H(+)</text>
        <dbReference type="Rhea" id="RHEA:23236"/>
        <dbReference type="Rhea" id="RHEA-COMP:10208"/>
        <dbReference type="Rhea" id="RHEA-COMP:10311"/>
        <dbReference type="ChEBI" id="CHEBI:15377"/>
        <dbReference type="ChEBI" id="CHEBI:15378"/>
        <dbReference type="ChEBI" id="CHEBI:17790"/>
        <dbReference type="ChEBI" id="CHEBI:29973"/>
        <dbReference type="ChEBI" id="CHEBI:82795"/>
        <dbReference type="EC" id="3.1.1.61"/>
    </reaction>
</comment>
<evidence type="ECO:0000259" key="6">
    <source>
        <dbReference type="PROSITE" id="PS50122"/>
    </source>
</evidence>
<organism evidence="8 9">
    <name type="scientific">Selenomonas sputigena (strain ATCC 35185 / DSM 20758 / CCUG 44933 / VPI D19B-28)</name>
    <dbReference type="NCBI Taxonomy" id="546271"/>
    <lineage>
        <taxon>Bacteria</taxon>
        <taxon>Bacillati</taxon>
        <taxon>Bacillota</taxon>
        <taxon>Negativicutes</taxon>
        <taxon>Selenomonadales</taxon>
        <taxon>Selenomonadaceae</taxon>
        <taxon>Selenomonas</taxon>
    </lineage>
</organism>
<dbReference type="PANTHER" id="PTHR42872">
    <property type="entry name" value="PROTEIN-GLUTAMATE METHYLESTERASE/PROTEIN-GLUTAMINE GLUTAMINASE"/>
    <property type="match status" value="1"/>
</dbReference>
<dbReference type="STRING" id="546271.Selsp_1998"/>
<keyword evidence="10" id="KW-1185">Reference proteome</keyword>
<dbReference type="GO" id="GO:0008984">
    <property type="term" value="F:protein-glutamate methylesterase activity"/>
    <property type="evidence" value="ECO:0007669"/>
    <property type="project" value="UniProtKB-EC"/>
</dbReference>
<proteinExistence type="predicted"/>
<keyword evidence="1 4" id="KW-0378">Hydrolase</keyword>
<dbReference type="Gene3D" id="3.40.50.180">
    <property type="entry name" value="Methylesterase CheB, C-terminal domain"/>
    <property type="match status" value="1"/>
</dbReference>
<protein>
    <recommendedName>
        <fullName evidence="2">protein-glutamate methylesterase</fullName>
        <ecNumber evidence="2">3.1.1.61</ecNumber>
    </recommendedName>
</protein>
<dbReference type="PROSITE" id="PS50122">
    <property type="entry name" value="CHEB"/>
    <property type="match status" value="1"/>
</dbReference>
<dbReference type="AlphaFoldDB" id="C9LYT4"/>
<evidence type="ECO:0000313" key="7">
    <source>
        <dbReference type="EMBL" id="AEC00948.1"/>
    </source>
</evidence>
<evidence type="ECO:0000256" key="3">
    <source>
        <dbReference type="ARBA" id="ARBA00048267"/>
    </source>
</evidence>
<dbReference type="PANTHER" id="PTHR42872:SF6">
    <property type="entry name" value="PROTEIN-GLUTAMATE METHYLESTERASE_PROTEIN-GLUTAMINE GLUTAMINASE"/>
    <property type="match status" value="1"/>
</dbReference>
<feature type="compositionally biased region" description="Basic and acidic residues" evidence="5">
    <location>
        <begin position="1"/>
        <end position="18"/>
    </location>
</feature>
<sequence length="223" mass="23634">MNERRRSDMESGKSDKRGKTSLFPVAMPPASTKEKQLIAIGASTGGTEAIAAILKNLAPPLPPIVIVQHIPPIFSNHFAHRLNAISKLTVKEAEDGETIKDSTAYVAPGGQHMKLERRSGRLVVTCTKGDPVNWVRPSADVLFFTVAELVGDAALGVILTGMGADGAKGLFAMRHAGAMTFGQDEASCVVYGMPRAAFELGAVERQLPLAMMAGAITQAVRGR</sequence>
<dbReference type="Proteomes" id="UP000003505">
    <property type="component" value="Unassembled WGS sequence"/>
</dbReference>
<evidence type="ECO:0000256" key="1">
    <source>
        <dbReference type="ARBA" id="ARBA00022801"/>
    </source>
</evidence>
<dbReference type="InterPro" id="IPR000673">
    <property type="entry name" value="Sig_transdc_resp-reg_Me-estase"/>
</dbReference>
<dbReference type="GO" id="GO:0006935">
    <property type="term" value="P:chemotaxis"/>
    <property type="evidence" value="ECO:0007669"/>
    <property type="project" value="UniProtKB-UniRule"/>
</dbReference>
<evidence type="ECO:0000256" key="5">
    <source>
        <dbReference type="SAM" id="MobiDB-lite"/>
    </source>
</evidence>
<keyword evidence="4" id="KW-0145">Chemotaxis</keyword>
<gene>
    <name evidence="8" type="primary">cheB</name>
    <name evidence="7" type="ordered locus">Selsp_1998</name>
    <name evidence="8" type="ORF">SELSPUOL_02645</name>
</gene>
<dbReference type="CDD" id="cd16432">
    <property type="entry name" value="CheB_Rec"/>
    <property type="match status" value="1"/>
</dbReference>
<feature type="domain" description="CheB-type methylesterase" evidence="6">
    <location>
        <begin position="29"/>
        <end position="223"/>
    </location>
</feature>
<feature type="region of interest" description="Disordered" evidence="5">
    <location>
        <begin position="1"/>
        <end position="26"/>
    </location>
</feature>
<accession>C9LYT4</accession>
<evidence type="ECO:0000256" key="4">
    <source>
        <dbReference type="PROSITE-ProRule" id="PRU00050"/>
    </source>
</evidence>
<reference evidence="7 10" key="2">
    <citation type="submission" date="2011-04" db="EMBL/GenBank/DDBJ databases">
        <title>The complete genome of Selenomonas sputigena DSM 20758.</title>
        <authorList>
            <consortium name="US DOE Joint Genome Institute (JGI-PGF)"/>
            <person name="Lucas S."/>
            <person name="Copeland A."/>
            <person name="Lapidus A."/>
            <person name="Bruce D."/>
            <person name="Goodwin L."/>
            <person name="Pitluck S."/>
            <person name="Peters L."/>
            <person name="Kyrpides N."/>
            <person name="Mavromatis K."/>
            <person name="Ivanova N."/>
            <person name="Ovchinnikova G."/>
            <person name="Teshima H."/>
            <person name="Detter J.C."/>
            <person name="Tapia R."/>
            <person name="Han C."/>
            <person name="Land M."/>
            <person name="Hauser L."/>
            <person name="Markowitz V."/>
            <person name="Cheng J.-F."/>
            <person name="Hugenholtz P."/>
            <person name="Woyke T."/>
            <person name="Wu D."/>
            <person name="Gronow S."/>
            <person name="Wellnitz S."/>
            <person name="Schneider S."/>
            <person name="Klenk H.-P."/>
            <person name="Eisen J.A."/>
        </authorList>
    </citation>
    <scope>NUCLEOTIDE SEQUENCE [LARGE SCALE GENOMIC DNA]</scope>
    <source>
        <strain evidence="7">ATCC 35185</strain>
        <strain evidence="10">ATCC 35185 / DSM 20758 / VPI D19B-28</strain>
    </source>
</reference>
<dbReference type="GO" id="GO:0005737">
    <property type="term" value="C:cytoplasm"/>
    <property type="evidence" value="ECO:0007669"/>
    <property type="project" value="InterPro"/>
</dbReference>
<feature type="active site" evidence="4">
    <location>
        <position position="43"/>
    </location>
</feature>
<reference evidence="8 9" key="1">
    <citation type="submission" date="2009-09" db="EMBL/GenBank/DDBJ databases">
        <authorList>
            <person name="Weinstock G."/>
            <person name="Sodergren E."/>
            <person name="Clifton S."/>
            <person name="Fulton L."/>
            <person name="Fulton B."/>
            <person name="Courtney L."/>
            <person name="Fronick C."/>
            <person name="Harrison M."/>
            <person name="Strong C."/>
            <person name="Farmer C."/>
            <person name="Delahaunty K."/>
            <person name="Markovic C."/>
            <person name="Hall O."/>
            <person name="Minx P."/>
            <person name="Tomlinson C."/>
            <person name="Mitreva M."/>
            <person name="Nelson J."/>
            <person name="Hou S."/>
            <person name="Wollam A."/>
            <person name="Pepin K.H."/>
            <person name="Johnson M."/>
            <person name="Bhonagiri V."/>
            <person name="Nash W.E."/>
            <person name="Warren W."/>
            <person name="Chinwalla A."/>
            <person name="Mardis E.R."/>
            <person name="Wilson R.K."/>
        </authorList>
    </citation>
    <scope>NUCLEOTIDE SEQUENCE [LARGE SCALE GENOMIC DNA]</scope>
    <source>
        <strain evidence="8">ATCC 35185</strain>
        <strain evidence="9">ATCC 35185 / DSM 20758 / VPI D19B-28</strain>
    </source>
</reference>
<dbReference type="SUPFAM" id="SSF52738">
    <property type="entry name" value="Methylesterase CheB, C-terminal domain"/>
    <property type="match status" value="1"/>
</dbReference>
<dbReference type="OrthoDB" id="9793421at2"/>
<dbReference type="EC" id="3.1.1.61" evidence="2"/>
<dbReference type="InterPro" id="IPR035909">
    <property type="entry name" value="CheB_C"/>
</dbReference>
<dbReference type="KEGG" id="ssg:Selsp_1998"/>
<evidence type="ECO:0000313" key="9">
    <source>
        <dbReference type="Proteomes" id="UP000003505"/>
    </source>
</evidence>
<evidence type="ECO:0000313" key="10">
    <source>
        <dbReference type="Proteomes" id="UP000011124"/>
    </source>
</evidence>